<dbReference type="InterPro" id="IPR031986">
    <property type="entry name" value="GD_N"/>
</dbReference>
<feature type="signal peptide" evidence="1">
    <location>
        <begin position="1"/>
        <end position="18"/>
    </location>
</feature>
<feature type="chain" id="PRO_5045782595" description="Serine protease gd N-terminal domain-containing protein" evidence="1">
    <location>
        <begin position="19"/>
        <end position="162"/>
    </location>
</feature>
<dbReference type="Pfam" id="PF16030">
    <property type="entry name" value="GD_N"/>
    <property type="match status" value="1"/>
</dbReference>
<reference evidence="4" key="1">
    <citation type="journal article" date="2021" name="Elife">
        <title>Highly contiguous assemblies of 101 drosophilid genomes.</title>
        <authorList>
            <person name="Kim B.Y."/>
            <person name="Wang J.R."/>
            <person name="Miller D.E."/>
            <person name="Barmina O."/>
            <person name="Delaney E."/>
            <person name="Thompson A."/>
            <person name="Comeault A.A."/>
            <person name="Peede D."/>
            <person name="D'Agostino E.R."/>
            <person name="Pelaez J."/>
            <person name="Aguilar J.M."/>
            <person name="Haji D."/>
            <person name="Matsunaga T."/>
            <person name="Armstrong E.E."/>
            <person name="Zych M."/>
            <person name="Ogawa Y."/>
            <person name="Stamenkovic-Radak M."/>
            <person name="Jelic M."/>
            <person name="Veselinovic M.S."/>
            <person name="Tanaskovic M."/>
            <person name="Eric P."/>
            <person name="Gao J.J."/>
            <person name="Katoh T.K."/>
            <person name="Toda M.J."/>
            <person name="Watabe H."/>
            <person name="Watada M."/>
            <person name="Davis J.S."/>
            <person name="Moyle L.C."/>
            <person name="Manoli G."/>
            <person name="Bertolini E."/>
            <person name="Kostal V."/>
            <person name="Hawley R.S."/>
            <person name="Takahashi A."/>
            <person name="Jones C.D."/>
            <person name="Price D.K."/>
            <person name="Whiteman N."/>
            <person name="Kopp A."/>
            <person name="Matute D.R."/>
            <person name="Petrov D.A."/>
        </authorList>
    </citation>
    <scope>NUCLEOTIDE SEQUENCE [LARGE SCALE GENOMIC DNA]</scope>
</reference>
<dbReference type="GeneID" id="108044343"/>
<protein>
    <recommendedName>
        <fullName evidence="2">Serine protease gd N-terminal domain-containing protein</fullName>
    </recommendedName>
</protein>
<organism evidence="3 4">
    <name type="scientific">Drosophila rhopaloa</name>
    <name type="common">Fruit fly</name>
    <dbReference type="NCBI Taxonomy" id="1041015"/>
    <lineage>
        <taxon>Eukaryota</taxon>
        <taxon>Metazoa</taxon>
        <taxon>Ecdysozoa</taxon>
        <taxon>Arthropoda</taxon>
        <taxon>Hexapoda</taxon>
        <taxon>Insecta</taxon>
        <taxon>Pterygota</taxon>
        <taxon>Neoptera</taxon>
        <taxon>Endopterygota</taxon>
        <taxon>Diptera</taxon>
        <taxon>Brachycera</taxon>
        <taxon>Muscomorpha</taxon>
        <taxon>Ephydroidea</taxon>
        <taxon>Drosophilidae</taxon>
        <taxon>Drosophila</taxon>
        <taxon>Sophophora</taxon>
    </lineage>
</organism>
<keyword evidence="1" id="KW-0732">Signal</keyword>
<evidence type="ECO:0000313" key="4">
    <source>
        <dbReference type="Proteomes" id="UP001652680"/>
    </source>
</evidence>
<name>A0ABM5HDQ8_DRORH</name>
<proteinExistence type="predicted"/>
<accession>A0ABM5HDQ8</accession>
<evidence type="ECO:0000313" key="3">
    <source>
        <dbReference type="EnsemblMetazoa" id="XP_016978823.2"/>
    </source>
</evidence>
<evidence type="ECO:0000259" key="2">
    <source>
        <dbReference type="Pfam" id="PF16030"/>
    </source>
</evidence>
<keyword evidence="4" id="KW-1185">Reference proteome</keyword>
<evidence type="ECO:0000256" key="1">
    <source>
        <dbReference type="SAM" id="SignalP"/>
    </source>
</evidence>
<dbReference type="Proteomes" id="UP001652680">
    <property type="component" value="Unassembled WGS sequence"/>
</dbReference>
<dbReference type="RefSeq" id="XP_016978823.2">
    <property type="nucleotide sequence ID" value="XM_017123334.2"/>
</dbReference>
<sequence length="162" mass="18424">MSIICLTFLCFCLSFALALHIPPHNCDKYFRYSTVDNGNSFIGICTAPLVPTLNFYWKATFEVQEYHGMFLSALQPYPNREEAGISFLKGEPVQAYVRFVNITTELPKLYSLILNGNELCSNIGYPLPRTRASAEHHMSINLKRGDSSQESTPNYKMDIERV</sequence>
<reference evidence="3" key="2">
    <citation type="submission" date="2025-05" db="UniProtKB">
        <authorList>
            <consortium name="EnsemblMetazoa"/>
        </authorList>
    </citation>
    <scope>IDENTIFICATION</scope>
</reference>
<dbReference type="EnsemblMetazoa" id="XM_017123334.2">
    <property type="protein sequence ID" value="XP_016978823.2"/>
    <property type="gene ID" value="LOC108044343"/>
</dbReference>
<feature type="domain" description="Serine protease gd N-terminal" evidence="2">
    <location>
        <begin position="24"/>
        <end position="130"/>
    </location>
</feature>